<evidence type="ECO:0000313" key="3">
    <source>
        <dbReference type="Proteomes" id="UP001606099"/>
    </source>
</evidence>
<dbReference type="Proteomes" id="UP001606099">
    <property type="component" value="Unassembled WGS sequence"/>
</dbReference>
<gene>
    <name evidence="2" type="ORF">ACG0Z6_02890</name>
</gene>
<evidence type="ECO:0000259" key="1">
    <source>
        <dbReference type="Pfam" id="PF22772"/>
    </source>
</evidence>
<evidence type="ECO:0000313" key="2">
    <source>
        <dbReference type="EMBL" id="MFG6447187.1"/>
    </source>
</evidence>
<dbReference type="EMBL" id="JBIGHZ010000001">
    <property type="protein sequence ID" value="MFG6447187.1"/>
    <property type="molecule type" value="Genomic_DNA"/>
</dbReference>
<dbReference type="Gene3D" id="3.40.50.2000">
    <property type="entry name" value="Glycogen Phosphorylase B"/>
    <property type="match status" value="1"/>
</dbReference>
<name>A0ABW7FS77_9BURK</name>
<dbReference type="Pfam" id="PF22772">
    <property type="entry name" value="WsaF_C"/>
    <property type="match status" value="1"/>
</dbReference>
<keyword evidence="3" id="KW-1185">Reference proteome</keyword>
<reference evidence="2 3" key="1">
    <citation type="submission" date="2024-08" db="EMBL/GenBank/DDBJ databases">
        <authorList>
            <person name="Lu H."/>
        </authorList>
    </citation>
    <scope>NUCLEOTIDE SEQUENCE [LARGE SCALE GENOMIC DNA]</scope>
    <source>
        <strain evidence="2 3">BYS180W</strain>
    </source>
</reference>
<proteinExistence type="predicted"/>
<sequence length="359" mass="39859">MINLLKNLYIAADYKRSAASLNHTLRVGGPASAGTMVVLVYRLEPRSGGLRNVARIVNALAGHLGKSIQLYIQNPEKTDASLTREYGFRADVASSLPTAADLYVTTSFIFSLSLPDLLAKFPSRWNHIIQDYDELFFPISTRYYHAAKVKVGPEAFIASGKWMKLPGRTAYLPFPVDPAIYHASPASAAKRDIDVLFFHKPELPRRCALVCEQLAETLLVARPDLRIAFYGSNLSKRLTKARVEHLGALPSLETLGNVYRRSRVGVSFNLTNPSLIPFEHMASGCMPVSPYVESPPEFHLPGIHVEGTLSQLSEHVLARLELPDLETQALSLYDSYLDQGYLCRKEDFGRAVIEAIETL</sequence>
<feature type="domain" description="WsaF C-terminal" evidence="1">
    <location>
        <begin position="195"/>
        <end position="288"/>
    </location>
</feature>
<dbReference type="InterPro" id="IPR055050">
    <property type="entry name" value="WsaF_C"/>
</dbReference>
<accession>A0ABW7FS77</accession>
<dbReference type="SUPFAM" id="SSF53756">
    <property type="entry name" value="UDP-Glycosyltransferase/glycogen phosphorylase"/>
    <property type="match status" value="1"/>
</dbReference>
<organism evidence="2 3">
    <name type="scientific">Roseateles rivi</name>
    <dbReference type="NCBI Taxonomy" id="3299028"/>
    <lineage>
        <taxon>Bacteria</taxon>
        <taxon>Pseudomonadati</taxon>
        <taxon>Pseudomonadota</taxon>
        <taxon>Betaproteobacteria</taxon>
        <taxon>Burkholderiales</taxon>
        <taxon>Sphaerotilaceae</taxon>
        <taxon>Roseateles</taxon>
    </lineage>
</organism>
<comment type="caution">
    <text evidence="2">The sequence shown here is derived from an EMBL/GenBank/DDBJ whole genome shotgun (WGS) entry which is preliminary data.</text>
</comment>
<protein>
    <recommendedName>
        <fullName evidence="1">WsaF C-terminal domain-containing protein</fullName>
    </recommendedName>
</protein>
<dbReference type="RefSeq" id="WP_394458556.1">
    <property type="nucleotide sequence ID" value="NZ_JBIGHZ010000001.1"/>
</dbReference>